<dbReference type="KEGG" id="tab:CIG75_14380"/>
<protein>
    <submittedName>
        <fullName evidence="2">Uncharacterized protein</fullName>
    </submittedName>
</protein>
<evidence type="ECO:0000313" key="3">
    <source>
        <dbReference type="Proteomes" id="UP000214688"/>
    </source>
</evidence>
<evidence type="ECO:0000256" key="1">
    <source>
        <dbReference type="SAM" id="Phobius"/>
    </source>
</evidence>
<dbReference type="AlphaFoldDB" id="A0A223D3M8"/>
<keyword evidence="1" id="KW-0812">Transmembrane</keyword>
<sequence>MLYLIGGGILILLISLWFGINPFKLILFCIFLFILWRIGVLNLAMSILRWIAIRVIYYGEKIFGSDDSEAAPLLQVIDSIEVLEV</sequence>
<dbReference type="Proteomes" id="UP000214688">
    <property type="component" value="Chromosome"/>
</dbReference>
<accession>A0A223D3M8</accession>
<name>A0A223D3M8_9BACL</name>
<reference evidence="2 3" key="1">
    <citation type="journal article" date="2015" name="Int. J. Syst. Evol. Microbiol.">
        <title>Tumebacillus algifaecis sp. nov., isolated from decomposing algal scum.</title>
        <authorList>
            <person name="Wu Y.F."/>
            <person name="Zhang B."/>
            <person name="Xing P."/>
            <person name="Wu Q.L."/>
            <person name="Liu S.J."/>
        </authorList>
    </citation>
    <scope>NUCLEOTIDE SEQUENCE [LARGE SCALE GENOMIC DNA]</scope>
    <source>
        <strain evidence="2 3">THMBR28</strain>
    </source>
</reference>
<dbReference type="EMBL" id="CP022657">
    <property type="protein sequence ID" value="ASS76033.1"/>
    <property type="molecule type" value="Genomic_DNA"/>
</dbReference>
<proteinExistence type="predicted"/>
<keyword evidence="3" id="KW-1185">Reference proteome</keyword>
<keyword evidence="1" id="KW-1133">Transmembrane helix</keyword>
<organism evidence="2 3">
    <name type="scientific">Tumebacillus algifaecis</name>
    <dbReference type="NCBI Taxonomy" id="1214604"/>
    <lineage>
        <taxon>Bacteria</taxon>
        <taxon>Bacillati</taxon>
        <taxon>Bacillota</taxon>
        <taxon>Bacilli</taxon>
        <taxon>Bacillales</taxon>
        <taxon>Alicyclobacillaceae</taxon>
        <taxon>Tumebacillus</taxon>
    </lineage>
</organism>
<keyword evidence="1" id="KW-0472">Membrane</keyword>
<gene>
    <name evidence="2" type="ORF">CIG75_14380</name>
</gene>
<evidence type="ECO:0000313" key="2">
    <source>
        <dbReference type="EMBL" id="ASS76033.1"/>
    </source>
</evidence>
<feature type="transmembrane region" description="Helical" evidence="1">
    <location>
        <begin position="6"/>
        <end position="36"/>
    </location>
</feature>